<organism evidence="2 3">
    <name type="scientific">Daucus carota subsp. sativus</name>
    <name type="common">Carrot</name>
    <dbReference type="NCBI Taxonomy" id="79200"/>
    <lineage>
        <taxon>Eukaryota</taxon>
        <taxon>Viridiplantae</taxon>
        <taxon>Streptophyta</taxon>
        <taxon>Embryophyta</taxon>
        <taxon>Tracheophyta</taxon>
        <taxon>Spermatophyta</taxon>
        <taxon>Magnoliopsida</taxon>
        <taxon>eudicotyledons</taxon>
        <taxon>Gunneridae</taxon>
        <taxon>Pentapetalae</taxon>
        <taxon>asterids</taxon>
        <taxon>campanulids</taxon>
        <taxon>Apiales</taxon>
        <taxon>Apiaceae</taxon>
        <taxon>Apioideae</taxon>
        <taxon>Scandiceae</taxon>
        <taxon>Daucinae</taxon>
        <taxon>Daucus</taxon>
        <taxon>Daucus sect. Daucus</taxon>
    </lineage>
</organism>
<dbReference type="PANTHER" id="PTHR34207:SF2">
    <property type="entry name" value="PROTEIN BIC1"/>
    <property type="match status" value="1"/>
</dbReference>
<dbReference type="GO" id="GO:0009785">
    <property type="term" value="P:blue light signaling pathway"/>
    <property type="evidence" value="ECO:0007669"/>
    <property type="project" value="InterPro"/>
</dbReference>
<dbReference type="AlphaFoldDB" id="A0A165YUD9"/>
<reference evidence="2" key="2">
    <citation type="submission" date="2022-03" db="EMBL/GenBank/DDBJ databases">
        <title>Draft title - Genomic analysis of global carrot germplasm unveils the trajectory of domestication and the origin of high carotenoid orange carrot.</title>
        <authorList>
            <person name="Iorizzo M."/>
            <person name="Ellison S."/>
            <person name="Senalik D."/>
            <person name="Macko-Podgorni A."/>
            <person name="Grzebelus D."/>
            <person name="Bostan H."/>
            <person name="Rolling W."/>
            <person name="Curaba J."/>
            <person name="Simon P."/>
        </authorList>
    </citation>
    <scope>NUCLEOTIDE SEQUENCE</scope>
    <source>
        <tissue evidence="2">Leaf</tissue>
    </source>
</reference>
<evidence type="ECO:0000256" key="1">
    <source>
        <dbReference type="SAM" id="MobiDB-lite"/>
    </source>
</evidence>
<feature type="region of interest" description="Disordered" evidence="1">
    <location>
        <begin position="1"/>
        <end position="58"/>
    </location>
</feature>
<keyword evidence="3" id="KW-1185">Reference proteome</keyword>
<evidence type="ECO:0000313" key="3">
    <source>
        <dbReference type="Proteomes" id="UP000077755"/>
    </source>
</evidence>
<accession>A0A165YUD9</accession>
<protein>
    <submittedName>
        <fullName evidence="2">Uncharacterized protein</fullName>
    </submittedName>
</protein>
<evidence type="ECO:0000313" key="2">
    <source>
        <dbReference type="EMBL" id="WOG98315.1"/>
    </source>
</evidence>
<feature type="compositionally biased region" description="Polar residues" evidence="1">
    <location>
        <begin position="1"/>
        <end position="16"/>
    </location>
</feature>
<dbReference type="InterPro" id="IPR040374">
    <property type="entry name" value="BIC"/>
</dbReference>
<proteinExistence type="predicted"/>
<dbReference type="KEGG" id="dcr:108217990"/>
<name>A0A165YUD9_DAUCS</name>
<dbReference type="Gramene" id="KZM99255">
    <property type="protein sequence ID" value="KZM99255"/>
    <property type="gene ID" value="DCAR_013383"/>
</dbReference>
<dbReference type="PANTHER" id="PTHR34207">
    <property type="entry name" value="PROTEIN BIC1"/>
    <property type="match status" value="1"/>
</dbReference>
<dbReference type="Proteomes" id="UP000077755">
    <property type="component" value="Chromosome 4"/>
</dbReference>
<gene>
    <name evidence="2" type="ORF">DCAR_0417656</name>
</gene>
<dbReference type="CDD" id="cd22645">
    <property type="entry name" value="BIC1_CID"/>
    <property type="match status" value="1"/>
</dbReference>
<feature type="compositionally biased region" description="Low complexity" evidence="1">
    <location>
        <begin position="49"/>
        <end position="58"/>
    </location>
</feature>
<dbReference type="OrthoDB" id="672067at2759"/>
<sequence length="125" mass="14072">MNNNLQYKQSDSTKTNRWPADRATSKRPLQCTNESRDHEATISRSTSPEAAAALTSKTEAAVEDCGRKRLKEHRIEMAGRVWIPDIWGQEDLLKDWIDCNPFDASLVNNNILSARQALIQGQTSS</sequence>
<dbReference type="EMBL" id="CP093346">
    <property type="protein sequence ID" value="WOG98315.1"/>
    <property type="molecule type" value="Genomic_DNA"/>
</dbReference>
<reference evidence="2" key="1">
    <citation type="journal article" date="2016" name="Nat. Genet.">
        <title>A high-quality carrot genome assembly provides new insights into carotenoid accumulation and asterid genome evolution.</title>
        <authorList>
            <person name="Iorizzo M."/>
            <person name="Ellison S."/>
            <person name="Senalik D."/>
            <person name="Zeng P."/>
            <person name="Satapoomin P."/>
            <person name="Huang J."/>
            <person name="Bowman M."/>
            <person name="Iovene M."/>
            <person name="Sanseverino W."/>
            <person name="Cavagnaro P."/>
            <person name="Yildiz M."/>
            <person name="Macko-Podgorni A."/>
            <person name="Moranska E."/>
            <person name="Grzebelus E."/>
            <person name="Grzebelus D."/>
            <person name="Ashrafi H."/>
            <person name="Zheng Z."/>
            <person name="Cheng S."/>
            <person name="Spooner D."/>
            <person name="Van Deynze A."/>
            <person name="Simon P."/>
        </authorList>
    </citation>
    <scope>NUCLEOTIDE SEQUENCE</scope>
    <source>
        <tissue evidence="2">Leaf</tissue>
    </source>
</reference>